<sequence length="149" mass="16384">MSANGSGDGVRADSEAFVVGGLPVPPELAGLIRAGKWVPPAAEVLRRIFDDEPVQPCFYSEAVLVRENNDWHTETDPVWLGDPADERNEGIAPERSLSIADLGPDMPVMLDYRQSLTSPRVLYMNDTIWVEVAANIEEFLVLLYGDEGN</sequence>
<accession>A0AAU2VPA0</accession>
<dbReference type="AlphaFoldDB" id="A0AAU2VPA0"/>
<organism evidence="1">
    <name type="scientific">Streptomyces sp. NBC_00008</name>
    <dbReference type="NCBI Taxonomy" id="2903610"/>
    <lineage>
        <taxon>Bacteria</taxon>
        <taxon>Bacillati</taxon>
        <taxon>Actinomycetota</taxon>
        <taxon>Actinomycetes</taxon>
        <taxon>Kitasatosporales</taxon>
        <taxon>Streptomycetaceae</taxon>
        <taxon>Streptomyces</taxon>
    </lineage>
</organism>
<proteinExistence type="predicted"/>
<evidence type="ECO:0000313" key="1">
    <source>
        <dbReference type="EMBL" id="WTW69406.1"/>
    </source>
</evidence>
<evidence type="ECO:0008006" key="2">
    <source>
        <dbReference type="Google" id="ProtNLM"/>
    </source>
</evidence>
<protein>
    <recommendedName>
        <fullName evidence="2">Knr4/Smi1-like domain-containing protein</fullName>
    </recommendedName>
</protein>
<gene>
    <name evidence="1" type="ORF">OG398_14555</name>
</gene>
<dbReference type="EMBL" id="CP108313">
    <property type="protein sequence ID" value="WTW69406.1"/>
    <property type="molecule type" value="Genomic_DNA"/>
</dbReference>
<reference evidence="1" key="1">
    <citation type="submission" date="2022-10" db="EMBL/GenBank/DDBJ databases">
        <title>The complete genomes of actinobacterial strains from the NBC collection.</title>
        <authorList>
            <person name="Joergensen T.S."/>
            <person name="Alvarez Arevalo M."/>
            <person name="Sterndorff E.B."/>
            <person name="Faurdal D."/>
            <person name="Vuksanovic O."/>
            <person name="Mourched A.-S."/>
            <person name="Charusanti P."/>
            <person name="Shaw S."/>
            <person name="Blin K."/>
            <person name="Weber T."/>
        </authorList>
    </citation>
    <scope>NUCLEOTIDE SEQUENCE</scope>
    <source>
        <strain evidence="1">NBC_00008</strain>
    </source>
</reference>
<name>A0AAU2VPA0_9ACTN</name>